<dbReference type="InterPro" id="IPR023631">
    <property type="entry name" value="Amidase_dom"/>
</dbReference>
<dbReference type="PANTHER" id="PTHR11895:SF151">
    <property type="entry name" value="GLUTAMYL-TRNA(GLN) AMIDOTRANSFERASE SUBUNIT A"/>
    <property type="match status" value="1"/>
</dbReference>
<evidence type="ECO:0000313" key="2">
    <source>
        <dbReference type="EMBL" id="USD20101.1"/>
    </source>
</evidence>
<protein>
    <submittedName>
        <fullName evidence="2">Amidase</fullName>
    </submittedName>
</protein>
<dbReference type="Proteomes" id="UP001055658">
    <property type="component" value="Chromosome"/>
</dbReference>
<organism evidence="2 3">
    <name type="scientific">Microbulbifer variabilis</name>
    <dbReference type="NCBI Taxonomy" id="266805"/>
    <lineage>
        <taxon>Bacteria</taxon>
        <taxon>Pseudomonadati</taxon>
        <taxon>Pseudomonadota</taxon>
        <taxon>Gammaproteobacteria</taxon>
        <taxon>Cellvibrionales</taxon>
        <taxon>Microbulbiferaceae</taxon>
        <taxon>Microbulbifer</taxon>
    </lineage>
</organism>
<dbReference type="InterPro" id="IPR020556">
    <property type="entry name" value="Amidase_CS"/>
</dbReference>
<evidence type="ECO:0000313" key="3">
    <source>
        <dbReference type="Proteomes" id="UP001055658"/>
    </source>
</evidence>
<dbReference type="InterPro" id="IPR000120">
    <property type="entry name" value="Amidase"/>
</dbReference>
<reference evidence="2" key="1">
    <citation type="submission" date="2022-02" db="EMBL/GenBank/DDBJ databases">
        <title>Coral-associated bacteria.</title>
        <authorList>
            <person name="Tang K."/>
            <person name="Wang X."/>
        </authorList>
    </citation>
    <scope>NUCLEOTIDE SEQUENCE</scope>
    <source>
        <strain evidence="2">SCSIO 43006</strain>
    </source>
</reference>
<dbReference type="SUPFAM" id="SSF75304">
    <property type="entry name" value="Amidase signature (AS) enzymes"/>
    <property type="match status" value="1"/>
</dbReference>
<dbReference type="PROSITE" id="PS00571">
    <property type="entry name" value="AMIDASES"/>
    <property type="match status" value="1"/>
</dbReference>
<dbReference type="Gene3D" id="3.90.1300.10">
    <property type="entry name" value="Amidase signature (AS) domain"/>
    <property type="match status" value="1"/>
</dbReference>
<dbReference type="InterPro" id="IPR036928">
    <property type="entry name" value="AS_sf"/>
</dbReference>
<dbReference type="EMBL" id="CP092418">
    <property type="protein sequence ID" value="USD20101.1"/>
    <property type="molecule type" value="Genomic_DNA"/>
</dbReference>
<name>A0ABY4V756_9GAMM</name>
<feature type="domain" description="Amidase" evidence="1">
    <location>
        <begin position="22"/>
        <end position="446"/>
    </location>
</feature>
<keyword evidence="3" id="KW-1185">Reference proteome</keyword>
<proteinExistence type="predicted"/>
<accession>A0ABY4V756</accession>
<evidence type="ECO:0000259" key="1">
    <source>
        <dbReference type="Pfam" id="PF01425"/>
    </source>
</evidence>
<dbReference type="RefSeq" id="WP_252082191.1">
    <property type="nucleotide sequence ID" value="NZ_CP092418.1"/>
</dbReference>
<sequence length="465" mass="48652">MTTSLRQFSEMVRKRKITATSLIEDACDNAVAHSDLDAFICLDRQGALQKAQRIDNELKESSNNWPLAGIPIVVKDNINVRGFQTTAGTPGMNFQAKTSAPIIESLEKAGAIVIGKTNFHELAFGVTSNNAAYGAVRNPWDKSCFPGGSSGGTAVAIAAGIVSAGLGTDTAGSIRLPAALTGIVGFRPSTGCLSTEGIVPSVPAFDTPGPMAANVEDTAYLFEILTGSALPQAKPLNQLRLGLAHPLFDNLSPGVYQAFKAALHSLSSAGTTLIEIDLSSLVSAVLDVGFPIGFHQMKTAMTQFLASYQPNTQLAELVAMIKSNDVKAVYQESVLGPKAPSNAEYQTALKKMPGVRDNYLKIIQQHQLDAIVFPTAPSEAQSISTSSNQLELNGKILPTLDTLIHNNATAAVTGAPGISIPIGRGNNGLPVGLELDGVPGADSTLLAIAKEIELQIPALVSNGLK</sequence>
<gene>
    <name evidence="2" type="ORF">MJO52_13540</name>
</gene>
<dbReference type="Pfam" id="PF01425">
    <property type="entry name" value="Amidase"/>
    <property type="match status" value="1"/>
</dbReference>
<dbReference type="PANTHER" id="PTHR11895">
    <property type="entry name" value="TRANSAMIDASE"/>
    <property type="match status" value="1"/>
</dbReference>